<sequence>MQLQTELINVGYVQDIMISFSTAGGNGEQQDDEIYWGLDCVSEFFNELHKGRNNYLPSFPPQPELSRICEEQIEEEDGNEEVESQLFNKGYDITDQVNLAKGRLLNYFIDICNLRPTWYW</sequence>
<reference evidence="1 2" key="1">
    <citation type="submission" date="2019-03" db="EMBL/GenBank/DDBJ databases">
        <title>Single cell metagenomics reveals metabolic interactions within the superorganism composed of flagellate Streblomastix strix and complex community of Bacteroidetes bacteria on its surface.</title>
        <authorList>
            <person name="Treitli S.C."/>
            <person name="Kolisko M."/>
            <person name="Husnik F."/>
            <person name="Keeling P."/>
            <person name="Hampl V."/>
        </authorList>
    </citation>
    <scope>NUCLEOTIDE SEQUENCE [LARGE SCALE GENOMIC DNA]</scope>
    <source>
        <strain evidence="1">ST1C</strain>
    </source>
</reference>
<evidence type="ECO:0000313" key="1">
    <source>
        <dbReference type="EMBL" id="KAA6378229.1"/>
    </source>
</evidence>
<proteinExistence type="predicted"/>
<dbReference type="EMBL" id="SNRW01009288">
    <property type="protein sequence ID" value="KAA6378229.1"/>
    <property type="molecule type" value="Genomic_DNA"/>
</dbReference>
<name>A0A5J4V5Y6_9EUKA</name>
<comment type="caution">
    <text evidence="1">The sequence shown here is derived from an EMBL/GenBank/DDBJ whole genome shotgun (WGS) entry which is preliminary data.</text>
</comment>
<dbReference type="AlphaFoldDB" id="A0A5J4V5Y6"/>
<protein>
    <submittedName>
        <fullName evidence="1">Uncharacterized protein</fullName>
    </submittedName>
</protein>
<dbReference type="Proteomes" id="UP000324800">
    <property type="component" value="Unassembled WGS sequence"/>
</dbReference>
<accession>A0A5J4V5Y6</accession>
<gene>
    <name evidence="1" type="ORF">EZS28_026244</name>
</gene>
<organism evidence="1 2">
    <name type="scientific">Streblomastix strix</name>
    <dbReference type="NCBI Taxonomy" id="222440"/>
    <lineage>
        <taxon>Eukaryota</taxon>
        <taxon>Metamonada</taxon>
        <taxon>Preaxostyla</taxon>
        <taxon>Oxymonadida</taxon>
        <taxon>Streblomastigidae</taxon>
        <taxon>Streblomastix</taxon>
    </lineage>
</organism>
<evidence type="ECO:0000313" key="2">
    <source>
        <dbReference type="Proteomes" id="UP000324800"/>
    </source>
</evidence>